<evidence type="ECO:0000313" key="1">
    <source>
        <dbReference type="EMBL" id="KAF5959502.1"/>
    </source>
</evidence>
<reference evidence="2" key="1">
    <citation type="journal article" date="2020" name="Nat. Commun.">
        <title>Genome assembly of wild tea tree DASZ reveals pedigree and selection history of tea varieties.</title>
        <authorList>
            <person name="Zhang W."/>
            <person name="Zhang Y."/>
            <person name="Qiu H."/>
            <person name="Guo Y."/>
            <person name="Wan H."/>
            <person name="Zhang X."/>
            <person name="Scossa F."/>
            <person name="Alseekh S."/>
            <person name="Zhang Q."/>
            <person name="Wang P."/>
            <person name="Xu L."/>
            <person name="Schmidt M.H."/>
            <person name="Jia X."/>
            <person name="Li D."/>
            <person name="Zhu A."/>
            <person name="Guo F."/>
            <person name="Chen W."/>
            <person name="Ni D."/>
            <person name="Usadel B."/>
            <person name="Fernie A.R."/>
            <person name="Wen W."/>
        </authorList>
    </citation>
    <scope>NUCLEOTIDE SEQUENCE [LARGE SCALE GENOMIC DNA]</scope>
    <source>
        <strain evidence="2">cv. G240</strain>
    </source>
</reference>
<keyword evidence="2" id="KW-1185">Reference proteome</keyword>
<evidence type="ECO:0000313" key="2">
    <source>
        <dbReference type="Proteomes" id="UP000593564"/>
    </source>
</evidence>
<comment type="caution">
    <text evidence="1">The sequence shown here is derived from an EMBL/GenBank/DDBJ whole genome shotgun (WGS) entry which is preliminary data.</text>
</comment>
<accession>A0A7J7I393</accession>
<sequence length="66" mass="7520">MQLRLDYVNWAKHLHLQSIPKQLDKLDQDPGQVRKLTQCPQLGRQTPELVINLIVLSSILANVSCT</sequence>
<gene>
    <name evidence="1" type="ORF">HYC85_000711</name>
</gene>
<protein>
    <submittedName>
        <fullName evidence="1">Uncharacterized protein</fullName>
    </submittedName>
</protein>
<dbReference type="AlphaFoldDB" id="A0A7J7I393"/>
<proteinExistence type="predicted"/>
<organism evidence="1 2">
    <name type="scientific">Camellia sinensis</name>
    <name type="common">Tea plant</name>
    <name type="synonym">Thea sinensis</name>
    <dbReference type="NCBI Taxonomy" id="4442"/>
    <lineage>
        <taxon>Eukaryota</taxon>
        <taxon>Viridiplantae</taxon>
        <taxon>Streptophyta</taxon>
        <taxon>Embryophyta</taxon>
        <taxon>Tracheophyta</taxon>
        <taxon>Spermatophyta</taxon>
        <taxon>Magnoliopsida</taxon>
        <taxon>eudicotyledons</taxon>
        <taxon>Gunneridae</taxon>
        <taxon>Pentapetalae</taxon>
        <taxon>asterids</taxon>
        <taxon>Ericales</taxon>
        <taxon>Theaceae</taxon>
        <taxon>Camellia</taxon>
    </lineage>
</organism>
<name>A0A7J7I393_CAMSI</name>
<dbReference type="EMBL" id="JACBKZ010000001">
    <property type="protein sequence ID" value="KAF5959502.1"/>
    <property type="molecule type" value="Genomic_DNA"/>
</dbReference>
<dbReference type="Proteomes" id="UP000593564">
    <property type="component" value="Unassembled WGS sequence"/>
</dbReference>
<reference evidence="1 2" key="2">
    <citation type="submission" date="2020-07" db="EMBL/GenBank/DDBJ databases">
        <title>Genome assembly of wild tea tree DASZ reveals pedigree and selection history of tea varieties.</title>
        <authorList>
            <person name="Zhang W."/>
        </authorList>
    </citation>
    <scope>NUCLEOTIDE SEQUENCE [LARGE SCALE GENOMIC DNA]</scope>
    <source>
        <strain evidence="2">cv. G240</strain>
        <tissue evidence="1">Leaf</tissue>
    </source>
</reference>